<name>A0A383V509_TETOB</name>
<evidence type="ECO:0000313" key="2">
    <source>
        <dbReference type="Proteomes" id="UP000256970"/>
    </source>
</evidence>
<proteinExistence type="predicted"/>
<sequence>MVCRVQASLQAAPAAVAGAASRHVLLRGMPTGSSRRQLQGATAEFLVMPRTSVDRHDIDCGQPGSTFEKEGQVVHFCKLCGGTAAVADACKQNTKCVGFVMEDERCGYLKASVTASAQFRSQPETLYCLPSQQDCQGAEYDFRARADLRGVGDYSCNYKEKAAGGAEMPFCFVPGGLNTAADACNDDSRCVSFVAGSRSGVPGAYLKSAAAPASTNSDTSLYQKRSDAFCSIEHGCMPSWGSCKPHAGNSDATVGSSSSSSSHGWSTGGIVGAASGGVGASAALLGGAYTCWKWWHKKKALKAKKQQQLPSTAVLVGSPSAPVMGRPVADDSLPDVTYYNHPVWKL</sequence>
<evidence type="ECO:0000313" key="1">
    <source>
        <dbReference type="EMBL" id="SZX60181.1"/>
    </source>
</evidence>
<protein>
    <submittedName>
        <fullName evidence="1">Uncharacterized protein</fullName>
    </submittedName>
</protein>
<dbReference type="Proteomes" id="UP000256970">
    <property type="component" value="Unassembled WGS sequence"/>
</dbReference>
<reference evidence="1 2" key="1">
    <citation type="submission" date="2016-10" db="EMBL/GenBank/DDBJ databases">
        <authorList>
            <person name="Cai Z."/>
        </authorList>
    </citation>
    <scope>NUCLEOTIDE SEQUENCE [LARGE SCALE GENOMIC DNA]</scope>
</reference>
<accession>A0A383V509</accession>
<dbReference type="AlphaFoldDB" id="A0A383V509"/>
<organism evidence="1 2">
    <name type="scientific">Tetradesmus obliquus</name>
    <name type="common">Green alga</name>
    <name type="synonym">Acutodesmus obliquus</name>
    <dbReference type="NCBI Taxonomy" id="3088"/>
    <lineage>
        <taxon>Eukaryota</taxon>
        <taxon>Viridiplantae</taxon>
        <taxon>Chlorophyta</taxon>
        <taxon>core chlorophytes</taxon>
        <taxon>Chlorophyceae</taxon>
        <taxon>CS clade</taxon>
        <taxon>Sphaeropleales</taxon>
        <taxon>Scenedesmaceae</taxon>
        <taxon>Tetradesmus</taxon>
    </lineage>
</organism>
<dbReference type="EMBL" id="FNXT01000048">
    <property type="protein sequence ID" value="SZX60181.1"/>
    <property type="molecule type" value="Genomic_DNA"/>
</dbReference>
<keyword evidence="2" id="KW-1185">Reference proteome</keyword>
<gene>
    <name evidence="1" type="ORF">BQ4739_LOCUS759</name>
</gene>